<feature type="region of interest" description="Disordered" evidence="12">
    <location>
        <begin position="511"/>
        <end position="546"/>
    </location>
</feature>
<evidence type="ECO:0000313" key="16">
    <source>
        <dbReference type="Proteomes" id="UP000623687"/>
    </source>
</evidence>
<dbReference type="InterPro" id="IPR050747">
    <property type="entry name" value="Mitochondrial_chaperone_BCS1"/>
</dbReference>
<dbReference type="GO" id="GO:0005743">
    <property type="term" value="C:mitochondrial inner membrane"/>
    <property type="evidence" value="ECO:0007669"/>
    <property type="project" value="UniProtKB-SubCell"/>
</dbReference>
<dbReference type="SMART" id="SM00382">
    <property type="entry name" value="AAA"/>
    <property type="match status" value="1"/>
</dbReference>
<dbReference type="OrthoDB" id="10251412at2759"/>
<dbReference type="Proteomes" id="UP000623687">
    <property type="component" value="Unassembled WGS sequence"/>
</dbReference>
<keyword evidence="7" id="KW-0067">ATP-binding</keyword>
<proteinExistence type="inferred from homology"/>
<dbReference type="SUPFAM" id="SSF52540">
    <property type="entry name" value="P-loop containing nucleoside triphosphate hydrolases"/>
    <property type="match status" value="1"/>
</dbReference>
<dbReference type="RefSeq" id="XP_036637037.1">
    <property type="nucleotide sequence ID" value="XM_036771192.1"/>
</dbReference>
<feature type="compositionally biased region" description="Basic and acidic residues" evidence="12">
    <location>
        <begin position="511"/>
        <end position="535"/>
    </location>
</feature>
<dbReference type="InterPro" id="IPR003959">
    <property type="entry name" value="ATPase_AAA_core"/>
</dbReference>
<evidence type="ECO:0000256" key="12">
    <source>
        <dbReference type="SAM" id="MobiDB-lite"/>
    </source>
</evidence>
<feature type="region of interest" description="Disordered" evidence="12">
    <location>
        <begin position="576"/>
        <end position="619"/>
    </location>
</feature>
<comment type="catalytic activity">
    <reaction evidence="11">
        <text>ATP + H2O = ADP + phosphate + H(+)</text>
        <dbReference type="Rhea" id="RHEA:13065"/>
        <dbReference type="ChEBI" id="CHEBI:15377"/>
        <dbReference type="ChEBI" id="CHEBI:15378"/>
        <dbReference type="ChEBI" id="CHEBI:30616"/>
        <dbReference type="ChEBI" id="CHEBI:43474"/>
        <dbReference type="ChEBI" id="CHEBI:456216"/>
    </reaction>
    <physiologicalReaction direction="left-to-right" evidence="11">
        <dbReference type="Rhea" id="RHEA:13066"/>
    </physiologicalReaction>
</comment>
<evidence type="ECO:0000256" key="10">
    <source>
        <dbReference type="ARBA" id="ARBA00023136"/>
    </source>
</evidence>
<evidence type="ECO:0000259" key="14">
    <source>
        <dbReference type="SMART" id="SM01024"/>
    </source>
</evidence>
<evidence type="ECO:0000256" key="5">
    <source>
        <dbReference type="ARBA" id="ARBA00022792"/>
    </source>
</evidence>
<dbReference type="GeneID" id="59371383"/>
<accession>A0A8H7A3B3</accession>
<dbReference type="Pfam" id="PF25426">
    <property type="entry name" value="AAA_lid_BCS1"/>
    <property type="match status" value="1"/>
</dbReference>
<comment type="caution">
    <text evidence="15">The sequence shown here is derived from an EMBL/GenBank/DDBJ whole genome shotgun (WGS) entry which is preliminary data.</text>
</comment>
<dbReference type="Pfam" id="PF08740">
    <property type="entry name" value="BCS1_N"/>
    <property type="match status" value="1"/>
</dbReference>
<evidence type="ECO:0000256" key="4">
    <source>
        <dbReference type="ARBA" id="ARBA00022741"/>
    </source>
</evidence>
<keyword evidence="5" id="KW-0999">Mitochondrion inner membrane</keyword>
<keyword evidence="9" id="KW-0496">Mitochondrion</keyword>
<evidence type="ECO:0000256" key="6">
    <source>
        <dbReference type="ARBA" id="ARBA00022801"/>
    </source>
</evidence>
<dbReference type="InterPro" id="IPR027417">
    <property type="entry name" value="P-loop_NTPase"/>
</dbReference>
<reference evidence="15" key="1">
    <citation type="submission" date="2019-07" db="EMBL/GenBank/DDBJ databases">
        <authorList>
            <person name="Palmer J.M."/>
        </authorList>
    </citation>
    <scope>NUCLEOTIDE SEQUENCE</scope>
    <source>
        <strain evidence="15">PC9</strain>
    </source>
</reference>
<keyword evidence="6" id="KW-0378">Hydrolase</keyword>
<evidence type="ECO:0000313" key="15">
    <source>
        <dbReference type="EMBL" id="KAF7441193.1"/>
    </source>
</evidence>
<dbReference type="SMART" id="SM01024">
    <property type="entry name" value="BCS1_N"/>
    <property type="match status" value="1"/>
</dbReference>
<comment type="similarity">
    <text evidence="2">Belongs to the AAA ATPase family. BCS1 subfamily.</text>
</comment>
<gene>
    <name evidence="15" type="ORF">PC9H_001542</name>
</gene>
<evidence type="ECO:0000259" key="13">
    <source>
        <dbReference type="SMART" id="SM00382"/>
    </source>
</evidence>
<evidence type="ECO:0000256" key="1">
    <source>
        <dbReference type="ARBA" id="ARBA00004434"/>
    </source>
</evidence>
<comment type="subcellular location">
    <subcellularLocation>
        <location evidence="1">Mitochondrion inner membrane</location>
        <topology evidence="1">Single-pass membrane protein</topology>
    </subcellularLocation>
</comment>
<dbReference type="GO" id="GO:0016887">
    <property type="term" value="F:ATP hydrolysis activity"/>
    <property type="evidence" value="ECO:0007669"/>
    <property type="project" value="InterPro"/>
</dbReference>
<feature type="compositionally biased region" description="Polar residues" evidence="12">
    <location>
        <begin position="595"/>
        <end position="606"/>
    </location>
</feature>
<dbReference type="VEuPathDB" id="FungiDB:PC9H_001542"/>
<keyword evidence="4" id="KW-0547">Nucleotide-binding</keyword>
<dbReference type="AlphaFoldDB" id="A0A8H7A3B3"/>
<feature type="domain" description="AAA+ ATPase" evidence="13">
    <location>
        <begin position="287"/>
        <end position="433"/>
    </location>
</feature>
<organism evidence="15 16">
    <name type="scientific">Pleurotus ostreatus</name>
    <name type="common">Oyster mushroom</name>
    <name type="synonym">White-rot fungus</name>
    <dbReference type="NCBI Taxonomy" id="5322"/>
    <lineage>
        <taxon>Eukaryota</taxon>
        <taxon>Fungi</taxon>
        <taxon>Dikarya</taxon>
        <taxon>Basidiomycota</taxon>
        <taxon>Agaricomycotina</taxon>
        <taxon>Agaricomycetes</taxon>
        <taxon>Agaricomycetidae</taxon>
        <taxon>Agaricales</taxon>
        <taxon>Pleurotineae</taxon>
        <taxon>Pleurotaceae</taxon>
        <taxon>Pleurotus</taxon>
    </lineage>
</organism>
<feature type="domain" description="BCS1 N-terminal" evidence="14">
    <location>
        <begin position="64"/>
        <end position="256"/>
    </location>
</feature>
<dbReference type="InterPro" id="IPR014851">
    <property type="entry name" value="BCS1_N"/>
</dbReference>
<dbReference type="Pfam" id="PF00004">
    <property type="entry name" value="AAA"/>
    <property type="match status" value="1"/>
</dbReference>
<feature type="compositionally biased region" description="Basic and acidic residues" evidence="12">
    <location>
        <begin position="607"/>
        <end position="619"/>
    </location>
</feature>
<dbReference type="GO" id="GO:0005524">
    <property type="term" value="F:ATP binding"/>
    <property type="evidence" value="ECO:0007669"/>
    <property type="project" value="UniProtKB-KW"/>
</dbReference>
<keyword evidence="10" id="KW-0472">Membrane</keyword>
<evidence type="ECO:0008006" key="17">
    <source>
        <dbReference type="Google" id="ProtNLM"/>
    </source>
</evidence>
<dbReference type="PANTHER" id="PTHR23070">
    <property type="entry name" value="BCS1 AAA-TYPE ATPASE"/>
    <property type="match status" value="1"/>
</dbReference>
<evidence type="ECO:0000256" key="11">
    <source>
        <dbReference type="ARBA" id="ARBA00048778"/>
    </source>
</evidence>
<evidence type="ECO:0000256" key="7">
    <source>
        <dbReference type="ARBA" id="ARBA00022840"/>
    </source>
</evidence>
<evidence type="ECO:0000256" key="2">
    <source>
        <dbReference type="ARBA" id="ARBA00007448"/>
    </source>
</evidence>
<dbReference type="Gene3D" id="3.40.50.300">
    <property type="entry name" value="P-loop containing nucleotide triphosphate hydrolases"/>
    <property type="match status" value="1"/>
</dbReference>
<dbReference type="EMBL" id="JACETU010000001">
    <property type="protein sequence ID" value="KAF7441193.1"/>
    <property type="molecule type" value="Genomic_DNA"/>
</dbReference>
<dbReference type="InterPro" id="IPR057495">
    <property type="entry name" value="AAA_lid_BCS1"/>
</dbReference>
<keyword evidence="16" id="KW-1185">Reference proteome</keyword>
<evidence type="ECO:0000256" key="9">
    <source>
        <dbReference type="ARBA" id="ARBA00023128"/>
    </source>
</evidence>
<dbReference type="InterPro" id="IPR003593">
    <property type="entry name" value="AAA+_ATPase"/>
</dbReference>
<keyword evidence="3" id="KW-0812">Transmembrane</keyword>
<name>A0A8H7A3B3_PLEOS</name>
<protein>
    <recommendedName>
        <fullName evidence="17">P-loop containing nucleoside triphosphate hydrolase protein</fullName>
    </recommendedName>
</protein>
<evidence type="ECO:0000256" key="3">
    <source>
        <dbReference type="ARBA" id="ARBA00022692"/>
    </source>
</evidence>
<keyword evidence="8" id="KW-1133">Transmembrane helix</keyword>
<sequence>MAYDFRQPYYPTSPILEPDKNPNSSSLLGGSFFTNLAQMFGLTSLLTIAGSGGSSYLVDTIKLFLLGTLVETGRRFCYWFIERFKFRYSMTARFSEGDPAYEWIILFLTEKNVWRRSRDFWVNSKTSARKWGITPGGESDVPVAVDHDSEESTDYVPIYEIPQLFYWNGYWLEIRREQGSPQYHSRTVSQSAATLYLTIYSLDMSVMKALVDEARLRYVEVSKPNVIIHSSDIRNAGPSFTWNKVKSKARRPLSSIILPQGELDSIIEDAQDFIDSEDWYMEAGIPHRRGYLLYGPPGTGKSSTIYALAGELGLEIYTISLSADYIDDSTLQTAASSMPRRSILLIEDIDCAFASREDEEDILFAPASPYVDANGVVPRRSAVTLSGLLNIIDGVDSEEGKFFIATTNYVDRLDAALIRPGRIDRKIEYRLATQEQAHALFTRFFPASRFAHTTSSEKRIDLVSLADMFSSGIPEDTFSIAELQGFLLSCKKRPLDAATGVRAWVVKELDQRREREQREETRKLKLKAAKEKRDASGGLGMGPFGNGSSYSPFGPFRNSIAPPILPIDGLNNSILQAQPLEEPAEQSKDIVTSAKVETQSSNQNSNVDRHREEVATEAY</sequence>
<evidence type="ECO:0000256" key="8">
    <source>
        <dbReference type="ARBA" id="ARBA00022989"/>
    </source>
</evidence>